<comment type="caution">
    <text evidence="1">The sequence shown here is derived from an EMBL/GenBank/DDBJ whole genome shotgun (WGS) entry which is preliminary data.</text>
</comment>
<evidence type="ECO:0000313" key="4">
    <source>
        <dbReference type="Proteomes" id="UP001156856"/>
    </source>
</evidence>
<keyword evidence="4" id="KW-1185">Reference proteome</keyword>
<sequence>MAVAAAATACLDGAAASGILNGGDQCRRTARMEDYKADLYRQLRLIEIATGEAAGACLPDLLARLRHHRSRPARNPLLALYRRWRIRRLARAVDEARWHVEQGRLARTGRLAGRGPGSA</sequence>
<dbReference type="Proteomes" id="UP000321960">
    <property type="component" value="Unassembled WGS sequence"/>
</dbReference>
<evidence type="ECO:0000313" key="2">
    <source>
        <dbReference type="EMBL" id="GLS62182.1"/>
    </source>
</evidence>
<proteinExistence type="predicted"/>
<name>A0A512IWY9_9HYPH</name>
<reference evidence="1 3" key="3">
    <citation type="submission" date="2019-07" db="EMBL/GenBank/DDBJ databases">
        <title>Whole genome shotgun sequence of Methylobacterium oxalidis NBRC 107715.</title>
        <authorList>
            <person name="Hosoyama A."/>
            <person name="Uohara A."/>
            <person name="Ohji S."/>
            <person name="Ichikawa N."/>
        </authorList>
    </citation>
    <scope>NUCLEOTIDE SEQUENCE [LARGE SCALE GENOMIC DNA]</scope>
    <source>
        <strain evidence="1 3">NBRC 107715</strain>
    </source>
</reference>
<protein>
    <submittedName>
        <fullName evidence="1">Uncharacterized protein</fullName>
    </submittedName>
</protein>
<dbReference type="AlphaFoldDB" id="A0A512IWY9"/>
<dbReference type="EMBL" id="BSPK01000004">
    <property type="protein sequence ID" value="GLS62182.1"/>
    <property type="molecule type" value="Genomic_DNA"/>
</dbReference>
<organism evidence="1 3">
    <name type="scientific">Methylobacterium oxalidis</name>
    <dbReference type="NCBI Taxonomy" id="944322"/>
    <lineage>
        <taxon>Bacteria</taxon>
        <taxon>Pseudomonadati</taxon>
        <taxon>Pseudomonadota</taxon>
        <taxon>Alphaproteobacteria</taxon>
        <taxon>Hyphomicrobiales</taxon>
        <taxon>Methylobacteriaceae</taxon>
        <taxon>Methylobacterium</taxon>
    </lineage>
</organism>
<reference evidence="2" key="4">
    <citation type="submission" date="2023-01" db="EMBL/GenBank/DDBJ databases">
        <title>Draft genome sequence of Methylobacterium oxalidis strain NBRC 107715.</title>
        <authorList>
            <person name="Sun Q."/>
            <person name="Mori K."/>
        </authorList>
    </citation>
    <scope>NUCLEOTIDE SEQUENCE</scope>
    <source>
        <strain evidence="2">NBRC 107715</strain>
    </source>
</reference>
<dbReference type="Proteomes" id="UP001156856">
    <property type="component" value="Unassembled WGS sequence"/>
</dbReference>
<evidence type="ECO:0000313" key="3">
    <source>
        <dbReference type="Proteomes" id="UP000321960"/>
    </source>
</evidence>
<evidence type="ECO:0000313" key="1">
    <source>
        <dbReference type="EMBL" id="GEP02237.1"/>
    </source>
</evidence>
<reference evidence="4" key="2">
    <citation type="journal article" date="2019" name="Int. J. Syst. Evol. Microbiol.">
        <title>The Global Catalogue of Microorganisms (GCM) 10K type strain sequencing project: providing services to taxonomists for standard genome sequencing and annotation.</title>
        <authorList>
            <consortium name="The Broad Institute Genomics Platform"/>
            <consortium name="The Broad Institute Genome Sequencing Center for Infectious Disease"/>
            <person name="Wu L."/>
            <person name="Ma J."/>
        </authorList>
    </citation>
    <scope>NUCLEOTIDE SEQUENCE [LARGE SCALE GENOMIC DNA]</scope>
    <source>
        <strain evidence="4">NBRC 107715</strain>
    </source>
</reference>
<accession>A0A512IWY9</accession>
<dbReference type="EMBL" id="BJZU01000003">
    <property type="protein sequence ID" value="GEP02237.1"/>
    <property type="molecule type" value="Genomic_DNA"/>
</dbReference>
<reference evidence="2" key="1">
    <citation type="journal article" date="2014" name="Int. J. Syst. Evol. Microbiol.">
        <title>Complete genome of a new Firmicutes species belonging to the dominant human colonic microbiota ('Ruminococcus bicirculans') reveals two chromosomes and a selective capacity to utilize plant glucans.</title>
        <authorList>
            <consortium name="NISC Comparative Sequencing Program"/>
            <person name="Wegmann U."/>
            <person name="Louis P."/>
            <person name="Goesmann A."/>
            <person name="Henrissat B."/>
            <person name="Duncan S.H."/>
            <person name="Flint H.J."/>
        </authorList>
    </citation>
    <scope>NUCLEOTIDE SEQUENCE</scope>
    <source>
        <strain evidence="2">NBRC 107715</strain>
    </source>
</reference>
<gene>
    <name evidence="2" type="ORF">GCM10007888_05630</name>
    <name evidence="1" type="ORF">MOX02_02750</name>
</gene>